<dbReference type="Proteomes" id="UP001165083">
    <property type="component" value="Unassembled WGS sequence"/>
</dbReference>
<organism evidence="2 3">
    <name type="scientific">Phytophthora lilii</name>
    <dbReference type="NCBI Taxonomy" id="2077276"/>
    <lineage>
        <taxon>Eukaryota</taxon>
        <taxon>Sar</taxon>
        <taxon>Stramenopiles</taxon>
        <taxon>Oomycota</taxon>
        <taxon>Peronosporomycetes</taxon>
        <taxon>Peronosporales</taxon>
        <taxon>Peronosporaceae</taxon>
        <taxon>Phytophthora</taxon>
    </lineage>
</organism>
<comment type="caution">
    <text evidence="2">The sequence shown here is derived from an EMBL/GenBank/DDBJ whole genome shotgun (WGS) entry which is preliminary data.</text>
</comment>
<evidence type="ECO:0000313" key="3">
    <source>
        <dbReference type="Proteomes" id="UP001165083"/>
    </source>
</evidence>
<dbReference type="EMBL" id="BSXW01000549">
    <property type="protein sequence ID" value="GMF25345.1"/>
    <property type="molecule type" value="Genomic_DNA"/>
</dbReference>
<keyword evidence="3" id="KW-1185">Reference proteome</keyword>
<name>A0A9W6U2Z8_9STRA</name>
<proteinExistence type="predicted"/>
<accession>A0A9W6U2Z8</accession>
<sequence length="69" mass="7320">MAIFSVELVKLRMVVLVCTLTTTSTKRAGAENGSFVKGAAKEDDTLTTTTQPVQASVMVNVKWSALVSS</sequence>
<evidence type="ECO:0000313" key="2">
    <source>
        <dbReference type="EMBL" id="GMF25345.1"/>
    </source>
</evidence>
<feature type="signal peptide" evidence="1">
    <location>
        <begin position="1"/>
        <end position="19"/>
    </location>
</feature>
<dbReference type="AlphaFoldDB" id="A0A9W6U2Z8"/>
<feature type="chain" id="PRO_5040954547" evidence="1">
    <location>
        <begin position="20"/>
        <end position="69"/>
    </location>
</feature>
<protein>
    <submittedName>
        <fullName evidence="2">Unnamed protein product</fullName>
    </submittedName>
</protein>
<keyword evidence="1" id="KW-0732">Signal</keyword>
<gene>
    <name evidence="2" type="ORF">Plil01_001045000</name>
</gene>
<evidence type="ECO:0000256" key="1">
    <source>
        <dbReference type="SAM" id="SignalP"/>
    </source>
</evidence>
<reference evidence="2" key="1">
    <citation type="submission" date="2023-04" db="EMBL/GenBank/DDBJ databases">
        <title>Phytophthora lilii NBRC 32176.</title>
        <authorList>
            <person name="Ichikawa N."/>
            <person name="Sato H."/>
            <person name="Tonouchi N."/>
        </authorList>
    </citation>
    <scope>NUCLEOTIDE SEQUENCE</scope>
    <source>
        <strain evidence="2">NBRC 32176</strain>
    </source>
</reference>